<reference evidence="1 2" key="1">
    <citation type="journal article" date="2015" name="Int. J. Syst. Evol. Microbiol.">
        <title>Aestuariivita atlantica sp. nov., isolated from deep sea sediment of the Atlantic Ocean.</title>
        <authorList>
            <person name="Li G."/>
            <person name="Lai Q."/>
            <person name="Du Y."/>
            <person name="Liu X."/>
            <person name="Sun F."/>
            <person name="Shao Z."/>
        </authorList>
    </citation>
    <scope>NUCLEOTIDE SEQUENCE [LARGE SCALE GENOMIC DNA]</scope>
    <source>
        <strain evidence="1 2">22II-S11-z3</strain>
    </source>
</reference>
<organism evidence="1 2">
    <name type="scientific">Pseudaestuariivita atlantica</name>
    <dbReference type="NCBI Taxonomy" id="1317121"/>
    <lineage>
        <taxon>Bacteria</taxon>
        <taxon>Pseudomonadati</taxon>
        <taxon>Pseudomonadota</taxon>
        <taxon>Alphaproteobacteria</taxon>
        <taxon>Rhodobacterales</taxon>
        <taxon>Paracoccaceae</taxon>
        <taxon>Pseudaestuariivita</taxon>
    </lineage>
</organism>
<gene>
    <name evidence="1" type="ORF">ATO11_13590</name>
</gene>
<dbReference type="EMBL" id="AQQZ01000006">
    <property type="protein sequence ID" value="KNG92962.1"/>
    <property type="molecule type" value="Genomic_DNA"/>
</dbReference>
<proteinExistence type="predicted"/>
<name>A0A0L1JMN2_9RHOB</name>
<keyword evidence="2" id="KW-1185">Reference proteome</keyword>
<protein>
    <submittedName>
        <fullName evidence="1">Uncharacterized protein</fullName>
    </submittedName>
</protein>
<evidence type="ECO:0000313" key="2">
    <source>
        <dbReference type="Proteomes" id="UP000036938"/>
    </source>
</evidence>
<sequence>MQLMQAAWTRLGDAVPLTTAERQSLARILATDTGADVMAARVQGFLGRFVRCDETKEMDWVQLARAVLHRD</sequence>
<dbReference type="Proteomes" id="UP000036938">
    <property type="component" value="Unassembled WGS sequence"/>
</dbReference>
<dbReference type="AlphaFoldDB" id="A0A0L1JMN2"/>
<comment type="caution">
    <text evidence="1">The sequence shown here is derived from an EMBL/GenBank/DDBJ whole genome shotgun (WGS) entry which is preliminary data.</text>
</comment>
<evidence type="ECO:0000313" key="1">
    <source>
        <dbReference type="EMBL" id="KNG92962.1"/>
    </source>
</evidence>
<accession>A0A0L1JMN2</accession>